<reference evidence="2 3" key="2">
    <citation type="submission" date="2019-01" db="EMBL/GenBank/DDBJ databases">
        <title>A chromosome length genome reference of the Java medaka (oryzias javanicus).</title>
        <authorList>
            <person name="Herpin A."/>
            <person name="Takehana Y."/>
            <person name="Naruse K."/>
            <person name="Ansai S."/>
            <person name="Kawaguchi M."/>
        </authorList>
    </citation>
    <scope>NUCLEOTIDE SEQUENCE [LARGE SCALE GENOMIC DNA]</scope>
    <source>
        <strain evidence="2">RS831</strain>
        <tissue evidence="2">Whole body</tissue>
    </source>
</reference>
<keyword evidence="3" id="KW-1185">Reference proteome</keyword>
<reference evidence="2 3" key="1">
    <citation type="submission" date="2018-11" db="EMBL/GenBank/DDBJ databases">
        <authorList>
            <person name="Lopez-Roques C."/>
            <person name="Donnadieu C."/>
            <person name="Bouchez O."/>
            <person name="Klopp C."/>
            <person name="Cabau C."/>
            <person name="Zahm M."/>
        </authorList>
    </citation>
    <scope>NUCLEOTIDE SEQUENCE [LARGE SCALE GENOMIC DNA]</scope>
    <source>
        <strain evidence="2">RS831</strain>
        <tissue evidence="2">Whole body</tissue>
    </source>
</reference>
<organism evidence="2 3">
    <name type="scientific">Oryzias javanicus</name>
    <name type="common">Javanese ricefish</name>
    <name type="synonym">Aplocheilus javanicus</name>
    <dbReference type="NCBI Taxonomy" id="123683"/>
    <lineage>
        <taxon>Eukaryota</taxon>
        <taxon>Metazoa</taxon>
        <taxon>Chordata</taxon>
        <taxon>Craniata</taxon>
        <taxon>Vertebrata</taxon>
        <taxon>Euteleostomi</taxon>
        <taxon>Actinopterygii</taxon>
        <taxon>Neopterygii</taxon>
        <taxon>Teleostei</taxon>
        <taxon>Neoteleostei</taxon>
        <taxon>Acanthomorphata</taxon>
        <taxon>Ovalentaria</taxon>
        <taxon>Atherinomorphae</taxon>
        <taxon>Beloniformes</taxon>
        <taxon>Adrianichthyidae</taxon>
        <taxon>Oryziinae</taxon>
        <taxon>Oryzias</taxon>
    </lineage>
</organism>
<name>A0A437CEG6_ORYJA</name>
<evidence type="ECO:0000313" key="3">
    <source>
        <dbReference type="Proteomes" id="UP000283210"/>
    </source>
</evidence>
<dbReference type="EMBL" id="CM012453">
    <property type="protein sequence ID" value="RVE61237.1"/>
    <property type="molecule type" value="Genomic_DNA"/>
</dbReference>
<sequence>MNLFIIDDLCAAHERERKRRLLHSKIPSASSLQPGRQLQAGVEPRHPPPLPPQPLHRRAVRVDSFIGDTETSP</sequence>
<evidence type="ECO:0000313" key="2">
    <source>
        <dbReference type="EMBL" id="RVE61237.1"/>
    </source>
</evidence>
<accession>A0A437CEG6</accession>
<gene>
    <name evidence="2" type="ORF">OJAV_G00168710</name>
</gene>
<dbReference type="AlphaFoldDB" id="A0A437CEG6"/>
<protein>
    <submittedName>
        <fullName evidence="2">Uncharacterized protein</fullName>
    </submittedName>
</protein>
<feature type="compositionally biased region" description="Polar residues" evidence="1">
    <location>
        <begin position="27"/>
        <end position="36"/>
    </location>
</feature>
<proteinExistence type="predicted"/>
<evidence type="ECO:0000256" key="1">
    <source>
        <dbReference type="SAM" id="MobiDB-lite"/>
    </source>
</evidence>
<dbReference type="Proteomes" id="UP000283210">
    <property type="component" value="Chromosome 17"/>
</dbReference>
<feature type="region of interest" description="Disordered" evidence="1">
    <location>
        <begin position="22"/>
        <end position="55"/>
    </location>
</feature>